<evidence type="ECO:0000313" key="2">
    <source>
        <dbReference type="EMBL" id="VWC28210.1"/>
    </source>
</evidence>
<keyword evidence="3" id="KW-1185">Reference proteome</keyword>
<organism evidence="2 3">
    <name type="scientific">Burkholderia paludis</name>
    <dbReference type="NCBI Taxonomy" id="1506587"/>
    <lineage>
        <taxon>Bacteria</taxon>
        <taxon>Pseudomonadati</taxon>
        <taxon>Pseudomonadota</taxon>
        <taxon>Betaproteobacteria</taxon>
        <taxon>Burkholderiales</taxon>
        <taxon>Burkholderiaceae</taxon>
        <taxon>Burkholderia</taxon>
        <taxon>Burkholderia cepacia complex</taxon>
    </lineage>
</organism>
<dbReference type="Pfam" id="PF07110">
    <property type="entry name" value="EthD"/>
    <property type="match status" value="1"/>
</dbReference>
<gene>
    <name evidence="2" type="ORF">BPA30113_06129</name>
</gene>
<protein>
    <recommendedName>
        <fullName evidence="1">EthD domain-containing protein</fullName>
    </recommendedName>
</protein>
<dbReference type="NCBIfam" id="TIGR02118">
    <property type="entry name" value="EthD family reductase"/>
    <property type="match status" value="1"/>
</dbReference>
<reference evidence="2 3" key="1">
    <citation type="submission" date="2019-09" db="EMBL/GenBank/DDBJ databases">
        <authorList>
            <person name="Depoorter E."/>
        </authorList>
    </citation>
    <scope>NUCLEOTIDE SEQUENCE [LARGE SCALE GENOMIC DNA]</scope>
    <source>
        <strain evidence="2">LMG 30113</strain>
    </source>
</reference>
<feature type="domain" description="EthD" evidence="1">
    <location>
        <begin position="11"/>
        <end position="103"/>
    </location>
</feature>
<evidence type="ECO:0000313" key="3">
    <source>
        <dbReference type="Proteomes" id="UP000494330"/>
    </source>
</evidence>
<dbReference type="InterPro" id="IPR009799">
    <property type="entry name" value="EthD_dom"/>
</dbReference>
<dbReference type="InterPro" id="IPR011008">
    <property type="entry name" value="Dimeric_a/b-barrel"/>
</dbReference>
<evidence type="ECO:0000259" key="1">
    <source>
        <dbReference type="Pfam" id="PF07110"/>
    </source>
</evidence>
<dbReference type="GO" id="GO:0016491">
    <property type="term" value="F:oxidoreductase activity"/>
    <property type="evidence" value="ECO:0007669"/>
    <property type="project" value="InterPro"/>
</dbReference>
<dbReference type="SUPFAM" id="SSF54909">
    <property type="entry name" value="Dimeric alpha+beta barrel"/>
    <property type="match status" value="1"/>
</dbReference>
<proteinExistence type="predicted"/>
<dbReference type="AlphaFoldDB" id="A0A6P2RCZ0"/>
<dbReference type="Proteomes" id="UP000494330">
    <property type="component" value="Unassembled WGS sequence"/>
</dbReference>
<dbReference type="Gene3D" id="3.30.70.100">
    <property type="match status" value="1"/>
</dbReference>
<sequence>MMKLIIAVKRKPGFTREQFIEYLSETHAAIVRGCPASHRYVRKYVQSYTLQIGIDGKPMEPSLQEYDAVSELWFDSIEDVKSFFSDPEYLASVHPDEARFSDRDKCVFFITEERQII</sequence>
<name>A0A6P2RCZ0_9BURK</name>
<dbReference type="EMBL" id="CABVQD010000031">
    <property type="protein sequence ID" value="VWC28210.1"/>
    <property type="molecule type" value="Genomic_DNA"/>
</dbReference>
<accession>A0A6P2RCZ0</accession>